<keyword evidence="6" id="KW-1185">Reference proteome</keyword>
<evidence type="ECO:0000313" key="5">
    <source>
        <dbReference type="EMBL" id="KAJ6792665.1"/>
    </source>
</evidence>
<gene>
    <name evidence="5" type="ORF">M6B38_238780</name>
</gene>
<dbReference type="FunFam" id="1.25.40.10:FF:000361">
    <property type="entry name" value="Pentatricopeptide repeat-containing protein chloroplastic"/>
    <property type="match status" value="2"/>
</dbReference>
<dbReference type="GO" id="GO:0008270">
    <property type="term" value="F:zinc ion binding"/>
    <property type="evidence" value="ECO:0007669"/>
    <property type="project" value="InterPro"/>
</dbReference>
<feature type="repeat" description="PPR" evidence="2">
    <location>
        <begin position="147"/>
        <end position="181"/>
    </location>
</feature>
<feature type="compositionally biased region" description="Pro residues" evidence="3">
    <location>
        <begin position="7"/>
        <end position="22"/>
    </location>
</feature>
<feature type="domain" description="DYW" evidence="4">
    <location>
        <begin position="783"/>
        <end position="875"/>
    </location>
</feature>
<evidence type="ECO:0000313" key="6">
    <source>
        <dbReference type="Proteomes" id="UP001140949"/>
    </source>
</evidence>
<reference evidence="5" key="2">
    <citation type="submission" date="2023-04" db="EMBL/GenBank/DDBJ databases">
        <authorList>
            <person name="Bruccoleri R.E."/>
            <person name="Oakeley E.J."/>
            <person name="Faust A.-M."/>
            <person name="Dessus-Babus S."/>
            <person name="Altorfer M."/>
            <person name="Burckhardt D."/>
            <person name="Oertli M."/>
            <person name="Naumann U."/>
            <person name="Petersen F."/>
            <person name="Wong J."/>
        </authorList>
    </citation>
    <scope>NUCLEOTIDE SEQUENCE</scope>
    <source>
        <strain evidence="5">GSM-AAB239-AS_SAM_17_03QT</strain>
        <tissue evidence="5">Leaf</tissue>
    </source>
</reference>
<dbReference type="GO" id="GO:0003723">
    <property type="term" value="F:RNA binding"/>
    <property type="evidence" value="ECO:0007669"/>
    <property type="project" value="InterPro"/>
</dbReference>
<dbReference type="EMBL" id="JANAVB010043419">
    <property type="protein sequence ID" value="KAJ6792665.1"/>
    <property type="molecule type" value="Genomic_DNA"/>
</dbReference>
<dbReference type="Pfam" id="PF20431">
    <property type="entry name" value="E_motif"/>
    <property type="match status" value="1"/>
</dbReference>
<comment type="caution">
    <text evidence="5">The sequence shown here is derived from an EMBL/GenBank/DDBJ whole genome shotgun (WGS) entry which is preliminary data.</text>
</comment>
<dbReference type="InterPro" id="IPR011990">
    <property type="entry name" value="TPR-like_helical_dom_sf"/>
</dbReference>
<name>A0AAX6DLQ1_IRIPA</name>
<evidence type="ECO:0000259" key="4">
    <source>
        <dbReference type="Pfam" id="PF14432"/>
    </source>
</evidence>
<dbReference type="Pfam" id="PF14432">
    <property type="entry name" value="DYW_deaminase"/>
    <property type="match status" value="1"/>
</dbReference>
<dbReference type="NCBIfam" id="TIGR00756">
    <property type="entry name" value="PPR"/>
    <property type="match status" value="4"/>
</dbReference>
<reference evidence="5" key="1">
    <citation type="journal article" date="2023" name="GigaByte">
        <title>Genome assembly of the bearded iris, Iris pallida Lam.</title>
        <authorList>
            <person name="Bruccoleri R.E."/>
            <person name="Oakeley E.J."/>
            <person name="Faust A.M.E."/>
            <person name="Altorfer M."/>
            <person name="Dessus-Babus S."/>
            <person name="Burckhardt D."/>
            <person name="Oertli M."/>
            <person name="Naumann U."/>
            <person name="Petersen F."/>
            <person name="Wong J."/>
        </authorList>
    </citation>
    <scope>NUCLEOTIDE SEQUENCE</scope>
    <source>
        <strain evidence="5">GSM-AAB239-AS_SAM_17_03QT</strain>
    </source>
</reference>
<dbReference type="Gene3D" id="1.25.40.10">
    <property type="entry name" value="Tetratricopeptide repeat domain"/>
    <property type="match status" value="6"/>
</dbReference>
<dbReference type="InterPro" id="IPR046848">
    <property type="entry name" value="E_motif"/>
</dbReference>
<dbReference type="InterPro" id="IPR002885">
    <property type="entry name" value="PPR_rpt"/>
</dbReference>
<dbReference type="PROSITE" id="PS51375">
    <property type="entry name" value="PPR"/>
    <property type="match status" value="4"/>
</dbReference>
<feature type="compositionally biased region" description="Basic residues" evidence="3">
    <location>
        <begin position="23"/>
        <end position="34"/>
    </location>
</feature>
<dbReference type="Pfam" id="PF13041">
    <property type="entry name" value="PPR_2"/>
    <property type="match status" value="3"/>
</dbReference>
<feature type="region of interest" description="Disordered" evidence="3">
    <location>
        <begin position="1"/>
        <end position="45"/>
    </location>
</feature>
<keyword evidence="1" id="KW-0677">Repeat</keyword>
<evidence type="ECO:0000256" key="1">
    <source>
        <dbReference type="ARBA" id="ARBA00022737"/>
    </source>
</evidence>
<dbReference type="PANTHER" id="PTHR47926:SF514">
    <property type="entry name" value="TETRATRICOPEPTIDE-LIKE HELICAL DOMAIN SUPERFAMILY, DYW DOMAIN-CONTAINING PROTEIN"/>
    <property type="match status" value="1"/>
</dbReference>
<dbReference type="Proteomes" id="UP001140949">
    <property type="component" value="Unassembled WGS sequence"/>
</dbReference>
<dbReference type="GO" id="GO:0009451">
    <property type="term" value="P:RNA modification"/>
    <property type="evidence" value="ECO:0007669"/>
    <property type="project" value="InterPro"/>
</dbReference>
<sequence length="875" mass="97100">MSSLTLPIPPFSPPPPPLPSLPHPHHHHRKHRHTIPSPPPLTAQTHSEWTETLRSHARASAFPAALSTYVDMTSAGFAPDHFAFPAALKAAAGLKDIDVGKQLHAVLIKHNYHSSPATVPNSLITMYAKCADADSVHAVFRNMHEKDQVSWNSMIAALCMFEDWELAVDTFRRMQMLNVVPSSFTLVSLSLACSNVGKVDGLRLGRELHAYGLRAGFYSRESKTFSYNALIAMYAKLERVACSAALFDQFDNRDIVTWNTIISSLVQNGRPAEAVALFREMVRIRVKPDGVTLSSVLPACSHMDVLEIGKEIHGFAMKNDGLFENTFVASALVDMYCNFGHVEKGWLVFRRVSEPRLGLWNAMVSGYTQNAVDKEAIKLFVEMEAVAGLTPNATTLSSVLPACVRCDAFVSKESIHGYVVKRSLEDDKYVQNALMDMYSRVGKMEVSKRIFDSMESRDVVSWNTMIAGYIVCGIFSEAFHLLTDMQTESGDGTSKNRPNNITLITLLPACASLAAIGKGKEIHSYAIRRGLDSDIAVGSALVDMYAKCGSLVQSREVFDQMPKHNSITWNVLIMAYGMHGLGKEAMSLLEDMFAAREVRPNDVTFIAAFAACSHSGLVSEGLDLFYSMRDEHGMEPTAEHYACIVDLLSRAGQLDRARHIIEEEMKPGIDQAGAWSSLLGACRVHQNVELGEIAANHLFRLEPNVASHYVLLSNIYSAAGLWEKADGVRKKMKEKGVKKEPGCSWVEVGNEVHEFMVADSVHPQSPKLHSYLEELWERMREKGYVPDTSCVLHNVGEDEKELLLCGHSERLAIAFGILNSPPGSTIRVAKNLRVCNDCHTATKFISKIVEREIILRDVRRFHHFRDGACSCGDYW</sequence>
<dbReference type="InterPro" id="IPR032867">
    <property type="entry name" value="DYW_dom"/>
</dbReference>
<feature type="repeat" description="PPR" evidence="2">
    <location>
        <begin position="254"/>
        <end position="288"/>
    </location>
</feature>
<dbReference type="FunFam" id="1.25.40.10:FF:000344">
    <property type="entry name" value="Pentatricopeptide repeat-containing protein"/>
    <property type="match status" value="1"/>
</dbReference>
<dbReference type="Pfam" id="PF01535">
    <property type="entry name" value="PPR"/>
    <property type="match status" value="3"/>
</dbReference>
<feature type="repeat" description="PPR" evidence="2">
    <location>
        <begin position="427"/>
        <end position="461"/>
    </location>
</feature>
<feature type="repeat" description="PPR" evidence="2">
    <location>
        <begin position="565"/>
        <end position="600"/>
    </location>
</feature>
<evidence type="ECO:0000256" key="2">
    <source>
        <dbReference type="PROSITE-ProRule" id="PRU00708"/>
    </source>
</evidence>
<evidence type="ECO:0000256" key="3">
    <source>
        <dbReference type="SAM" id="MobiDB-lite"/>
    </source>
</evidence>
<proteinExistence type="predicted"/>
<accession>A0AAX6DLQ1</accession>
<organism evidence="5 6">
    <name type="scientific">Iris pallida</name>
    <name type="common">Sweet iris</name>
    <dbReference type="NCBI Taxonomy" id="29817"/>
    <lineage>
        <taxon>Eukaryota</taxon>
        <taxon>Viridiplantae</taxon>
        <taxon>Streptophyta</taxon>
        <taxon>Embryophyta</taxon>
        <taxon>Tracheophyta</taxon>
        <taxon>Spermatophyta</taxon>
        <taxon>Magnoliopsida</taxon>
        <taxon>Liliopsida</taxon>
        <taxon>Asparagales</taxon>
        <taxon>Iridaceae</taxon>
        <taxon>Iridoideae</taxon>
        <taxon>Irideae</taxon>
        <taxon>Iris</taxon>
    </lineage>
</organism>
<protein>
    <submittedName>
        <fullName evidence="5">Pentatricopeptide repeat-containing protein, chloroplastic</fullName>
    </submittedName>
</protein>
<dbReference type="PANTHER" id="PTHR47926">
    <property type="entry name" value="PENTATRICOPEPTIDE REPEAT-CONTAINING PROTEIN"/>
    <property type="match status" value="1"/>
</dbReference>
<dbReference type="FunFam" id="1.25.40.10:FF:002471">
    <property type="entry name" value="Pentatricopeptide repeat-containing protein chloroplastic"/>
    <property type="match status" value="1"/>
</dbReference>
<dbReference type="InterPro" id="IPR046960">
    <property type="entry name" value="PPR_At4g14850-like_plant"/>
</dbReference>
<dbReference type="AlphaFoldDB" id="A0AAX6DLQ1"/>